<proteinExistence type="predicted"/>
<dbReference type="EMBL" id="LAZR01049434">
    <property type="protein sequence ID" value="KKK89659.1"/>
    <property type="molecule type" value="Genomic_DNA"/>
</dbReference>
<dbReference type="AlphaFoldDB" id="A0A0F9BGB1"/>
<sequence length="76" mass="8927">RKVKPYMSERRQARINEVQVWAAERPGVFTKLNDEAVKAIRWAHRKGKLQREIAAIYDISQSLVSLIIRNEAWTHV</sequence>
<evidence type="ECO:0000313" key="1">
    <source>
        <dbReference type="EMBL" id="KKK89659.1"/>
    </source>
</evidence>
<gene>
    <name evidence="1" type="ORF">LCGC14_2730890</name>
</gene>
<reference evidence="1" key="1">
    <citation type="journal article" date="2015" name="Nature">
        <title>Complex archaea that bridge the gap between prokaryotes and eukaryotes.</title>
        <authorList>
            <person name="Spang A."/>
            <person name="Saw J.H."/>
            <person name="Jorgensen S.L."/>
            <person name="Zaremba-Niedzwiedzka K."/>
            <person name="Martijn J."/>
            <person name="Lind A.E."/>
            <person name="van Eijk R."/>
            <person name="Schleper C."/>
            <person name="Guy L."/>
            <person name="Ettema T.J."/>
        </authorList>
    </citation>
    <scope>NUCLEOTIDE SEQUENCE</scope>
</reference>
<name>A0A0F9BGB1_9ZZZZ</name>
<protein>
    <submittedName>
        <fullName evidence="1">Uncharacterized protein</fullName>
    </submittedName>
</protein>
<comment type="caution">
    <text evidence="1">The sequence shown here is derived from an EMBL/GenBank/DDBJ whole genome shotgun (WGS) entry which is preliminary data.</text>
</comment>
<organism evidence="1">
    <name type="scientific">marine sediment metagenome</name>
    <dbReference type="NCBI Taxonomy" id="412755"/>
    <lineage>
        <taxon>unclassified sequences</taxon>
        <taxon>metagenomes</taxon>
        <taxon>ecological metagenomes</taxon>
    </lineage>
</organism>
<feature type="non-terminal residue" evidence="1">
    <location>
        <position position="1"/>
    </location>
</feature>
<accession>A0A0F9BGB1</accession>